<reference evidence="8 9" key="1">
    <citation type="submission" date="2018-09" db="EMBL/GenBank/DDBJ databases">
        <title>Complete genome sequence of Euzebya sp. DY32-46 isolated from seawater of Pacific Ocean.</title>
        <authorList>
            <person name="Xu L."/>
            <person name="Wu Y.-H."/>
            <person name="Xu X.-W."/>
        </authorList>
    </citation>
    <scope>NUCLEOTIDE SEQUENCE [LARGE SCALE GENOMIC DNA]</scope>
    <source>
        <strain evidence="8 9">DY32-46</strain>
    </source>
</reference>
<dbReference type="PANTHER" id="PTHR34820">
    <property type="entry name" value="INNER MEMBRANE PROTEIN YEBZ"/>
    <property type="match status" value="1"/>
</dbReference>
<keyword evidence="5" id="KW-1133">Transmembrane helix</keyword>
<accession>A0A346XTW9</accession>
<feature type="transmembrane region" description="Helical" evidence="5">
    <location>
        <begin position="331"/>
        <end position="354"/>
    </location>
</feature>
<keyword evidence="2" id="KW-0479">Metal-binding</keyword>
<dbReference type="OrthoDB" id="9763475at2"/>
<dbReference type="GO" id="GO:0006825">
    <property type="term" value="P:copper ion transport"/>
    <property type="evidence" value="ECO:0007669"/>
    <property type="project" value="InterPro"/>
</dbReference>
<evidence type="ECO:0000313" key="9">
    <source>
        <dbReference type="Proteomes" id="UP000264006"/>
    </source>
</evidence>
<keyword evidence="4" id="KW-0186">Copper</keyword>
<feature type="transmembrane region" description="Helical" evidence="5">
    <location>
        <begin position="192"/>
        <end position="212"/>
    </location>
</feature>
<evidence type="ECO:0000256" key="5">
    <source>
        <dbReference type="SAM" id="Phobius"/>
    </source>
</evidence>
<dbReference type="Gene3D" id="2.60.40.1220">
    <property type="match status" value="1"/>
</dbReference>
<organism evidence="8 9">
    <name type="scientific">Euzebya pacifica</name>
    <dbReference type="NCBI Taxonomy" id="1608957"/>
    <lineage>
        <taxon>Bacteria</taxon>
        <taxon>Bacillati</taxon>
        <taxon>Actinomycetota</taxon>
        <taxon>Nitriliruptoria</taxon>
        <taxon>Euzebyales</taxon>
    </lineage>
</organism>
<dbReference type="Pfam" id="PF04234">
    <property type="entry name" value="CopC"/>
    <property type="match status" value="1"/>
</dbReference>
<name>A0A346XTW9_9ACTN</name>
<evidence type="ECO:0000256" key="3">
    <source>
        <dbReference type="ARBA" id="ARBA00022729"/>
    </source>
</evidence>
<dbReference type="AlphaFoldDB" id="A0A346XTW9"/>
<feature type="transmembrane region" description="Helical" evidence="5">
    <location>
        <begin position="402"/>
        <end position="420"/>
    </location>
</feature>
<proteinExistence type="predicted"/>
<feature type="transmembrane region" description="Helical" evidence="5">
    <location>
        <begin position="360"/>
        <end position="382"/>
    </location>
</feature>
<comment type="subcellular location">
    <subcellularLocation>
        <location evidence="1">Cell envelope</location>
    </subcellularLocation>
</comment>
<dbReference type="EMBL" id="CP031165">
    <property type="protein sequence ID" value="AXV05666.1"/>
    <property type="molecule type" value="Genomic_DNA"/>
</dbReference>
<sequence>MVRSPESTGRVGRFVLALVMAALGLALLAGPASAHTSLVASSPASGERLAYSPDEIVLTFATAVDPRTVTAELRSADGEVVAVEPLSGETGDTTVVAFAVPRLPHAVYGLAWQSVGDDGHRVLGEVLFGVGTEVGGTTSVAGGATPMARALDSAGLALRIAWYVVLALLAGVAVVGRAGVAGDVARRRIGGLLLLGAVVALGRGGVALAILLEAGAGDLAWTSRGTVGFAAVGVLLGLLAVAASRRTAGPEARSTPTPALVGLLVAVIGGTLAGHALSREDPVLAVTFGILHLGAAAAWTGPLLVVLLVARTPAWRGLDAEERTAQLRASLRRMVPVAGWSLAVVGATGLLLAARAWSGIQGGVLAVLVVKALVVLAVAVPLGIWHHRTREGWVDVPRTARVEALGLVVALVLGAVLVGWDPGWSQGTGGLDPAVAAVLDGTADDPTLCMDLEVGRAACYRSTLSTVLATQGPQAAIDAAVAAQAVDSYVAENCHQVVHDIGNDAAEQIDDMADALAVDGSACWSGYFHGFIEARLAEIDDDALSDRLPTFCDGAADPQYSFTHYNCLHGLGHGLMLRVDADLFEALPLCRDLEEFWLVRSCASGAFMENVMAAQQGLQTPGVPTDDLRYPCTDVDADLSEDCWMMQTSMIIWRLGGDLPGAFEWCDSVDGLDRTACYRSMGRDISSIAALDPDGVIQRCSMGSADAAHWCIDGAASNAVYETSARESADALCAAVQEDWTAACEVSRDQALSTVALG</sequence>
<keyword evidence="5" id="KW-0472">Membrane</keyword>
<dbReference type="KEGG" id="euz:DVS28_a0965"/>
<dbReference type="InterPro" id="IPR014756">
    <property type="entry name" value="Ig_E-set"/>
</dbReference>
<protein>
    <submittedName>
        <fullName evidence="8">Copper resistance protein CopC / Copper resistance protein CopD</fullName>
    </submittedName>
</protein>
<dbReference type="GO" id="GO:0030313">
    <property type="term" value="C:cell envelope"/>
    <property type="evidence" value="ECO:0007669"/>
    <property type="project" value="UniProtKB-SubCell"/>
</dbReference>
<evidence type="ECO:0000256" key="6">
    <source>
        <dbReference type="SAM" id="SignalP"/>
    </source>
</evidence>
<dbReference type="GO" id="GO:0005886">
    <property type="term" value="C:plasma membrane"/>
    <property type="evidence" value="ECO:0007669"/>
    <property type="project" value="TreeGrafter"/>
</dbReference>
<dbReference type="PANTHER" id="PTHR34820:SF4">
    <property type="entry name" value="INNER MEMBRANE PROTEIN YEBZ"/>
    <property type="match status" value="1"/>
</dbReference>
<feature type="transmembrane region" description="Helical" evidence="5">
    <location>
        <begin position="283"/>
        <end position="310"/>
    </location>
</feature>
<evidence type="ECO:0000256" key="2">
    <source>
        <dbReference type="ARBA" id="ARBA00022723"/>
    </source>
</evidence>
<dbReference type="InterPro" id="IPR007348">
    <property type="entry name" value="CopC_dom"/>
</dbReference>
<feature type="signal peptide" evidence="6">
    <location>
        <begin position="1"/>
        <end position="34"/>
    </location>
</feature>
<keyword evidence="5" id="KW-0812">Transmembrane</keyword>
<evidence type="ECO:0000259" key="7">
    <source>
        <dbReference type="Pfam" id="PF04234"/>
    </source>
</evidence>
<feature type="transmembrane region" description="Helical" evidence="5">
    <location>
        <begin position="255"/>
        <end position="277"/>
    </location>
</feature>
<keyword evidence="9" id="KW-1185">Reference proteome</keyword>
<dbReference type="Proteomes" id="UP000264006">
    <property type="component" value="Chromosome"/>
</dbReference>
<dbReference type="GO" id="GO:0042597">
    <property type="term" value="C:periplasmic space"/>
    <property type="evidence" value="ECO:0007669"/>
    <property type="project" value="InterPro"/>
</dbReference>
<feature type="domain" description="CopC" evidence="7">
    <location>
        <begin position="35"/>
        <end position="130"/>
    </location>
</feature>
<keyword evidence="3 6" id="KW-0732">Signal</keyword>
<dbReference type="SUPFAM" id="SSF81296">
    <property type="entry name" value="E set domains"/>
    <property type="match status" value="1"/>
</dbReference>
<feature type="chain" id="PRO_5016667911" evidence="6">
    <location>
        <begin position="35"/>
        <end position="758"/>
    </location>
</feature>
<feature type="transmembrane region" description="Helical" evidence="5">
    <location>
        <begin position="224"/>
        <end position="243"/>
    </location>
</feature>
<gene>
    <name evidence="8" type="ORF">DVS28_a0965</name>
</gene>
<evidence type="ECO:0000256" key="1">
    <source>
        <dbReference type="ARBA" id="ARBA00004196"/>
    </source>
</evidence>
<dbReference type="RefSeq" id="WP_114590439.1">
    <property type="nucleotide sequence ID" value="NZ_CP031165.1"/>
</dbReference>
<feature type="transmembrane region" description="Helical" evidence="5">
    <location>
        <begin position="160"/>
        <end position="180"/>
    </location>
</feature>
<evidence type="ECO:0000313" key="8">
    <source>
        <dbReference type="EMBL" id="AXV05666.1"/>
    </source>
</evidence>
<dbReference type="InterPro" id="IPR032694">
    <property type="entry name" value="CopC/D"/>
</dbReference>
<evidence type="ECO:0000256" key="4">
    <source>
        <dbReference type="ARBA" id="ARBA00023008"/>
    </source>
</evidence>
<dbReference type="GO" id="GO:0046688">
    <property type="term" value="P:response to copper ion"/>
    <property type="evidence" value="ECO:0007669"/>
    <property type="project" value="InterPro"/>
</dbReference>
<dbReference type="InterPro" id="IPR014755">
    <property type="entry name" value="Cu-Rt/internalin_Ig-like"/>
</dbReference>
<dbReference type="GO" id="GO:0005507">
    <property type="term" value="F:copper ion binding"/>
    <property type="evidence" value="ECO:0007669"/>
    <property type="project" value="InterPro"/>
</dbReference>